<dbReference type="EMBL" id="JBHRYA010000007">
    <property type="protein sequence ID" value="MFC3716990.1"/>
    <property type="molecule type" value="Genomic_DNA"/>
</dbReference>
<evidence type="ECO:0000313" key="4">
    <source>
        <dbReference type="EMBL" id="MFC3716990.1"/>
    </source>
</evidence>
<feature type="chain" id="PRO_5045219837" evidence="3">
    <location>
        <begin position="24"/>
        <end position="402"/>
    </location>
</feature>
<keyword evidence="2" id="KW-0677">Repeat</keyword>
<dbReference type="InterPro" id="IPR015915">
    <property type="entry name" value="Kelch-typ_b-propeller"/>
</dbReference>
<evidence type="ECO:0000313" key="5">
    <source>
        <dbReference type="Proteomes" id="UP001595705"/>
    </source>
</evidence>
<proteinExistence type="predicted"/>
<protein>
    <submittedName>
        <fullName evidence="4">Kelch repeat-containing protein</fullName>
    </submittedName>
</protein>
<organism evidence="4 5">
    <name type="scientific">Luteimonas soli</name>
    <dbReference type="NCBI Taxonomy" id="1648966"/>
    <lineage>
        <taxon>Bacteria</taxon>
        <taxon>Pseudomonadati</taxon>
        <taxon>Pseudomonadota</taxon>
        <taxon>Gammaproteobacteria</taxon>
        <taxon>Lysobacterales</taxon>
        <taxon>Lysobacteraceae</taxon>
        <taxon>Luteimonas</taxon>
    </lineage>
</organism>
<dbReference type="Gene3D" id="2.130.10.80">
    <property type="entry name" value="Galactose oxidase/kelch, beta-propeller"/>
    <property type="match status" value="2"/>
</dbReference>
<feature type="signal peptide" evidence="3">
    <location>
        <begin position="1"/>
        <end position="23"/>
    </location>
</feature>
<dbReference type="InterPro" id="IPR037293">
    <property type="entry name" value="Gal_Oxidase_central_sf"/>
</dbReference>
<dbReference type="Proteomes" id="UP001595705">
    <property type="component" value="Unassembled WGS sequence"/>
</dbReference>
<dbReference type="PANTHER" id="PTHR46344:SF27">
    <property type="entry name" value="KELCH REPEAT SUPERFAMILY PROTEIN"/>
    <property type="match status" value="1"/>
</dbReference>
<evidence type="ECO:0000256" key="2">
    <source>
        <dbReference type="ARBA" id="ARBA00022737"/>
    </source>
</evidence>
<reference evidence="5" key="1">
    <citation type="journal article" date="2019" name="Int. J. Syst. Evol. Microbiol.">
        <title>The Global Catalogue of Microorganisms (GCM) 10K type strain sequencing project: providing services to taxonomists for standard genome sequencing and annotation.</title>
        <authorList>
            <consortium name="The Broad Institute Genomics Platform"/>
            <consortium name="The Broad Institute Genome Sequencing Center for Infectious Disease"/>
            <person name="Wu L."/>
            <person name="Ma J."/>
        </authorList>
    </citation>
    <scope>NUCLEOTIDE SEQUENCE [LARGE SCALE GENOMIC DNA]</scope>
    <source>
        <strain evidence="5">KCTC 42441</strain>
    </source>
</reference>
<dbReference type="RefSeq" id="WP_386744540.1">
    <property type="nucleotide sequence ID" value="NZ_JBHRYA010000007.1"/>
</dbReference>
<dbReference type="SUPFAM" id="SSF117281">
    <property type="entry name" value="Kelch motif"/>
    <property type="match status" value="1"/>
</dbReference>
<evidence type="ECO:0000256" key="1">
    <source>
        <dbReference type="ARBA" id="ARBA00022441"/>
    </source>
</evidence>
<dbReference type="SMART" id="SM00612">
    <property type="entry name" value="Kelch"/>
    <property type="match status" value="4"/>
</dbReference>
<dbReference type="InterPro" id="IPR006652">
    <property type="entry name" value="Kelch_1"/>
</dbReference>
<comment type="caution">
    <text evidence="4">The sequence shown here is derived from an EMBL/GenBank/DDBJ whole genome shotgun (WGS) entry which is preliminary data.</text>
</comment>
<keyword evidence="3" id="KW-0732">Signal</keyword>
<keyword evidence="1" id="KW-0880">Kelch repeat</keyword>
<evidence type="ECO:0000256" key="3">
    <source>
        <dbReference type="SAM" id="SignalP"/>
    </source>
</evidence>
<accession>A0ABV7XN65</accession>
<name>A0ABV7XN65_9GAMM</name>
<sequence length="402" mass="41163">MTPRTPHCLWLAGLCLVAAAACSAGTAESPRVAEAGVSVSPAARGESGTASLALVAIDPMPSPRAAHSATRLRDGRVLIAGGCSADGCEEGIAGDAIVFDPRDAGFSPAGNLVEPRVGHRAIILADGSVLLLGGWTRSGVTDLVERYVPETGRFEAAGRMLEPRDGCSATLLADGTILIAGGYGDGMRRLATAERYDPASGRSRAVGSMSQPRMSHTATLLPDGRVLVAGGSRSSSEVLATLEVFDPATSAFTPAGTLARARHKHAAVAMDDRVLLLGGASIPESDGHFADSEWWGEDGTSAGPRMATGRYKFLDSLAVLDDGSVLVAGGGANAEVLSADGDAFATLDERIGQQLAFATATALDDGRILVAGGYDPDIRVSRKAWLVSRSTPAGSALPTTTN</sequence>
<dbReference type="PROSITE" id="PS51257">
    <property type="entry name" value="PROKAR_LIPOPROTEIN"/>
    <property type="match status" value="1"/>
</dbReference>
<dbReference type="PANTHER" id="PTHR46344">
    <property type="entry name" value="OS02G0202900 PROTEIN"/>
    <property type="match status" value="1"/>
</dbReference>
<dbReference type="Pfam" id="PF01344">
    <property type="entry name" value="Kelch_1"/>
    <property type="match status" value="1"/>
</dbReference>
<gene>
    <name evidence="4" type="ORF">ACFONC_12580</name>
</gene>
<dbReference type="Gene3D" id="2.120.10.80">
    <property type="entry name" value="Kelch-type beta propeller"/>
    <property type="match status" value="1"/>
</dbReference>
<keyword evidence="5" id="KW-1185">Reference proteome</keyword>